<protein>
    <recommendedName>
        <fullName evidence="14">TonB-dependent receptor</fullName>
    </recommendedName>
</protein>
<evidence type="ECO:0000259" key="10">
    <source>
        <dbReference type="Pfam" id="PF00593"/>
    </source>
</evidence>
<feature type="domain" description="TonB-dependent receptor-like beta-barrel" evidence="10">
    <location>
        <begin position="424"/>
        <end position="958"/>
    </location>
</feature>
<dbReference type="AlphaFoldDB" id="A0A420EP56"/>
<dbReference type="PROSITE" id="PS52016">
    <property type="entry name" value="TONB_DEPENDENT_REC_3"/>
    <property type="match status" value="1"/>
</dbReference>
<dbReference type="InterPro" id="IPR039426">
    <property type="entry name" value="TonB-dep_rcpt-like"/>
</dbReference>
<evidence type="ECO:0000256" key="3">
    <source>
        <dbReference type="ARBA" id="ARBA00022452"/>
    </source>
</evidence>
<evidence type="ECO:0000256" key="1">
    <source>
        <dbReference type="ARBA" id="ARBA00004571"/>
    </source>
</evidence>
<reference evidence="12 13" key="1">
    <citation type="submission" date="2018-09" db="EMBL/GenBank/DDBJ databases">
        <title>Altererythrobacter spongiae sp. nov., isolated from a marine sponge.</title>
        <authorList>
            <person name="Zhuang L."/>
            <person name="Luo L."/>
        </authorList>
    </citation>
    <scope>NUCLEOTIDE SEQUENCE [LARGE SCALE GENOMIC DNA]</scope>
    <source>
        <strain evidence="12 13">HN-Y73</strain>
    </source>
</reference>
<evidence type="ECO:0000256" key="5">
    <source>
        <dbReference type="ARBA" id="ARBA00023077"/>
    </source>
</evidence>
<comment type="caution">
    <text evidence="12">The sequence shown here is derived from an EMBL/GenBank/DDBJ whole genome shotgun (WGS) entry which is preliminary data.</text>
</comment>
<dbReference type="Proteomes" id="UP000284395">
    <property type="component" value="Unassembled WGS sequence"/>
</dbReference>
<dbReference type="Pfam" id="PF00593">
    <property type="entry name" value="TonB_dep_Rec_b-barrel"/>
    <property type="match status" value="1"/>
</dbReference>
<dbReference type="InterPro" id="IPR037066">
    <property type="entry name" value="Plug_dom_sf"/>
</dbReference>
<organism evidence="12 13">
    <name type="scientific">Altericroceibacterium spongiae</name>
    <dbReference type="NCBI Taxonomy" id="2320269"/>
    <lineage>
        <taxon>Bacteria</taxon>
        <taxon>Pseudomonadati</taxon>
        <taxon>Pseudomonadota</taxon>
        <taxon>Alphaproteobacteria</taxon>
        <taxon>Sphingomonadales</taxon>
        <taxon>Erythrobacteraceae</taxon>
        <taxon>Altericroceibacterium</taxon>
    </lineage>
</organism>
<evidence type="ECO:0000256" key="7">
    <source>
        <dbReference type="ARBA" id="ARBA00023237"/>
    </source>
</evidence>
<dbReference type="InterPro" id="IPR000531">
    <property type="entry name" value="Beta-barrel_TonB"/>
</dbReference>
<dbReference type="OrthoDB" id="7614575at2"/>
<dbReference type="RefSeq" id="WP_120323653.1">
    <property type="nucleotide sequence ID" value="NZ_RAPF01000002.1"/>
</dbReference>
<comment type="subcellular location">
    <subcellularLocation>
        <location evidence="1 8">Cell outer membrane</location>
        <topology evidence="1 8">Multi-pass membrane protein</topology>
    </subcellularLocation>
</comment>
<evidence type="ECO:0000256" key="2">
    <source>
        <dbReference type="ARBA" id="ARBA00022448"/>
    </source>
</evidence>
<comment type="similarity">
    <text evidence="8 9">Belongs to the TonB-dependent receptor family.</text>
</comment>
<name>A0A420EP56_9SPHN</name>
<evidence type="ECO:0000313" key="12">
    <source>
        <dbReference type="EMBL" id="RKF22455.1"/>
    </source>
</evidence>
<feature type="domain" description="TonB-dependent receptor plug" evidence="11">
    <location>
        <begin position="91"/>
        <end position="206"/>
    </location>
</feature>
<keyword evidence="4 8" id="KW-0812">Transmembrane</keyword>
<dbReference type="Gene3D" id="2.170.130.10">
    <property type="entry name" value="TonB-dependent receptor, plug domain"/>
    <property type="match status" value="1"/>
</dbReference>
<evidence type="ECO:0000256" key="6">
    <source>
        <dbReference type="ARBA" id="ARBA00023136"/>
    </source>
</evidence>
<evidence type="ECO:0000256" key="8">
    <source>
        <dbReference type="PROSITE-ProRule" id="PRU01360"/>
    </source>
</evidence>
<keyword evidence="13" id="KW-1185">Reference proteome</keyword>
<keyword evidence="7 8" id="KW-0998">Cell outer membrane</keyword>
<evidence type="ECO:0000313" key="13">
    <source>
        <dbReference type="Proteomes" id="UP000284395"/>
    </source>
</evidence>
<sequence>MAFETNWSRSRHFTNTLSKWGYLKTTGTIALLAGAFPALTAPAAAAEAEPAASGAAVLTAQQSASESMGAFDDSLNGDIVVTGSRIVRDGYDAPTPVSVISSEEINTEAPANIADFVNTLPSVVGSQTQVSNSGALSNSNSGINALNLRSLGSNRTLVLLDGRRSVTSSADGLVDVNTFPQALIERVEVVTGGASAAYGSDAVGGVVNFVLDRDFKGIKANYEYGMTTYDDIPNHKAELTAGTDFADGRGHIVVSGEYFTQNGVDTIDRDWNENYVFQINNPAYAPGNGEPERLIRAHVGESQRAPGGLITSGPFSGLYFGGIDPSTGRATLGELAYGQVTGPWMIGGDYEYSSAYHHGSNSLANDEDRIGLFGRASYEFSPAFEVFGQISWNRYEGTSYYQQTPSTTTIALDNAFLPENFRQMVVDYNAANGTDIDSITIGTSNAGIPAAGSNNVRKVERYLGGAEGDFTLGGIDLTWDAYYQYGKADLDQQLINTWQNQRMAAMQDAVYDGSGNVVCRVNIDSDPGNDLPGCVPLNRVGVGGATDEALDYLFELLPSRKQYIKQEITAFNLSTNNLFTNWAGPVSLAIGGEYRKESMHSDIDPINYETGWLYGNYKDESGAYNVKEAYIETVFPLFEGADFNGAFRLTDYSTSGTVETWKAGLTWQIIPDIKFRGTLSRDIRAGNLLELFTSGTARTNSADVPQVANPNLPNRADQFVQNLTGNPRVKPEKADTLGLGVVFTPTFVPGLNMSVDYFKIDLKDAIGFITADQMVLQCFEQNITERCQNILYANGQRYDSGQDRDIDVIDLPYMNFSSQKVSGLDIEASYRMPLGPGQLGLRGLASHYIENETDDGQSVPDDSAGVNTYGGTPSWTYRLSATYAVDGFTTSIVGRGISSGVYSNNYVECSGNCPDSTPDARTIDDNHIDGTFYVDANFSYKFPAGPTTAEAFLSIKNVFNRDPVLIGGGPGGNNTAAYPQTNRGLYDTFGRFFRMGLRVRY</sequence>
<dbReference type="PANTHER" id="PTHR47234">
    <property type="match status" value="1"/>
</dbReference>
<dbReference type="InterPro" id="IPR036942">
    <property type="entry name" value="Beta-barrel_TonB_sf"/>
</dbReference>
<gene>
    <name evidence="12" type="ORF">D6851_04295</name>
</gene>
<keyword evidence="6 8" id="KW-0472">Membrane</keyword>
<dbReference type="PANTHER" id="PTHR47234:SF3">
    <property type="entry name" value="SECRETIN_TONB SHORT N-TERMINAL DOMAIN-CONTAINING PROTEIN"/>
    <property type="match status" value="1"/>
</dbReference>
<evidence type="ECO:0008006" key="14">
    <source>
        <dbReference type="Google" id="ProtNLM"/>
    </source>
</evidence>
<keyword evidence="5 9" id="KW-0798">TonB box</keyword>
<evidence type="ECO:0000259" key="11">
    <source>
        <dbReference type="Pfam" id="PF07715"/>
    </source>
</evidence>
<dbReference type="InterPro" id="IPR012910">
    <property type="entry name" value="Plug_dom"/>
</dbReference>
<proteinExistence type="inferred from homology"/>
<keyword evidence="2 8" id="KW-0813">Transport</keyword>
<evidence type="ECO:0000256" key="4">
    <source>
        <dbReference type="ARBA" id="ARBA00022692"/>
    </source>
</evidence>
<keyword evidence="3 8" id="KW-1134">Transmembrane beta strand</keyword>
<dbReference type="Pfam" id="PF07715">
    <property type="entry name" value="Plug"/>
    <property type="match status" value="1"/>
</dbReference>
<dbReference type="EMBL" id="RAPF01000002">
    <property type="protein sequence ID" value="RKF22455.1"/>
    <property type="molecule type" value="Genomic_DNA"/>
</dbReference>
<dbReference type="Gene3D" id="2.40.170.20">
    <property type="entry name" value="TonB-dependent receptor, beta-barrel domain"/>
    <property type="match status" value="1"/>
</dbReference>
<dbReference type="GO" id="GO:0009279">
    <property type="term" value="C:cell outer membrane"/>
    <property type="evidence" value="ECO:0007669"/>
    <property type="project" value="UniProtKB-SubCell"/>
</dbReference>
<accession>A0A420EP56</accession>
<dbReference type="SUPFAM" id="SSF56935">
    <property type="entry name" value="Porins"/>
    <property type="match status" value="1"/>
</dbReference>
<evidence type="ECO:0000256" key="9">
    <source>
        <dbReference type="RuleBase" id="RU003357"/>
    </source>
</evidence>